<dbReference type="InParanoid" id="H3B1I1"/>
<dbReference type="STRING" id="7897.ENSLACP00000015752"/>
<dbReference type="EMBL" id="AFYH01090689">
    <property type="status" value="NOT_ANNOTATED_CDS"/>
    <property type="molecule type" value="Genomic_DNA"/>
</dbReference>
<dbReference type="HOGENOM" id="CLU_049742_2_1_1"/>
<name>H3B1I1_LATCH</name>
<protein>
    <submittedName>
        <fullName evidence="4">FOS like 1, AP-1 transcription factor subunit</fullName>
    </submittedName>
</protein>
<dbReference type="InterPro" id="IPR046347">
    <property type="entry name" value="bZIP_sf"/>
</dbReference>
<dbReference type="AlphaFoldDB" id="H3B1I1"/>
<reference evidence="5" key="1">
    <citation type="submission" date="2011-08" db="EMBL/GenBank/DDBJ databases">
        <title>The draft genome of Latimeria chalumnae.</title>
        <authorList>
            <person name="Di Palma F."/>
            <person name="Alfoldi J."/>
            <person name="Johnson J."/>
            <person name="Berlin A."/>
            <person name="Gnerre S."/>
            <person name="Jaffe D."/>
            <person name="MacCallum I."/>
            <person name="Young S."/>
            <person name="Walker B.J."/>
            <person name="Lander E."/>
            <person name="Lindblad-Toh K."/>
        </authorList>
    </citation>
    <scope>NUCLEOTIDE SEQUENCE [LARGE SCALE GENOMIC DNA]</scope>
    <source>
        <strain evidence="5">Wild caught</strain>
    </source>
</reference>
<evidence type="ECO:0000313" key="5">
    <source>
        <dbReference type="Proteomes" id="UP000008672"/>
    </source>
</evidence>
<dbReference type="GO" id="GO:0000981">
    <property type="term" value="F:DNA-binding transcription factor activity, RNA polymerase II-specific"/>
    <property type="evidence" value="ECO:0007669"/>
    <property type="project" value="TreeGrafter"/>
</dbReference>
<evidence type="ECO:0000313" key="4">
    <source>
        <dbReference type="Ensembl" id="ENSLACP00000015752.1"/>
    </source>
</evidence>
<dbReference type="PANTHER" id="PTHR23351">
    <property type="entry name" value="FOS TRANSCRIPTION FACTOR-RELATED"/>
    <property type="match status" value="1"/>
</dbReference>
<sequence>MVQPTVIATTSSAQYQPSHPYAQVAPSVGTTHRPGVIRTIGALVGGRRRYDEQLTPEEEQRRRVRRERNKLAAAKCRNRRRELTEFLQGETDKLEGDKSTLQKQIAELQKEKERWELILEAHQPICKIPEESGSEGAPSAVPTRSRPTGIKQEPTDKDEEVPSTSSSQKPWKGAVKPRPKIAISTVEQEPESLHTPTLITTPSMTPFTSSLVFTYPSMPLCDTEVAGSSSMTQPSFSHKEACATAHRRSSSSEDQSPDSLNSPTLLTL</sequence>
<feature type="compositionally biased region" description="Polar residues" evidence="2">
    <location>
        <begin position="226"/>
        <end position="236"/>
    </location>
</feature>
<evidence type="ECO:0000256" key="2">
    <source>
        <dbReference type="SAM" id="MobiDB-lite"/>
    </source>
</evidence>
<dbReference type="Bgee" id="ENSLACG00000013874">
    <property type="expression patterns" value="Expressed in pectoral fin and 4 other cell types or tissues"/>
</dbReference>
<keyword evidence="5" id="KW-1185">Reference proteome</keyword>
<dbReference type="PANTHER" id="PTHR23351:SF6">
    <property type="entry name" value="FOS-RELATED ANTIGEN 1"/>
    <property type="match status" value="1"/>
</dbReference>
<feature type="compositionally biased region" description="Low complexity" evidence="2">
    <location>
        <begin position="252"/>
        <end position="262"/>
    </location>
</feature>
<dbReference type="Pfam" id="PF00170">
    <property type="entry name" value="bZIP_1"/>
    <property type="match status" value="1"/>
</dbReference>
<feature type="region of interest" description="Disordered" evidence="2">
    <location>
        <begin position="127"/>
        <end position="179"/>
    </location>
</feature>
<dbReference type="PROSITE" id="PS50217">
    <property type="entry name" value="BZIP"/>
    <property type="match status" value="1"/>
</dbReference>
<dbReference type="GeneTree" id="ENSGT00940000160034"/>
<evidence type="ECO:0000256" key="1">
    <source>
        <dbReference type="SAM" id="Coils"/>
    </source>
</evidence>
<dbReference type="GO" id="GO:0000978">
    <property type="term" value="F:RNA polymerase II cis-regulatory region sequence-specific DNA binding"/>
    <property type="evidence" value="ECO:0007669"/>
    <property type="project" value="TreeGrafter"/>
</dbReference>
<reference evidence="4" key="2">
    <citation type="submission" date="2025-08" db="UniProtKB">
        <authorList>
            <consortium name="Ensembl"/>
        </authorList>
    </citation>
    <scope>IDENTIFICATION</scope>
</reference>
<dbReference type="Gene3D" id="1.20.5.170">
    <property type="match status" value="1"/>
</dbReference>
<dbReference type="PRINTS" id="PR00042">
    <property type="entry name" value="LEUZIPPRFOS"/>
</dbReference>
<organism evidence="4 5">
    <name type="scientific">Latimeria chalumnae</name>
    <name type="common">Coelacanth</name>
    <dbReference type="NCBI Taxonomy" id="7897"/>
    <lineage>
        <taxon>Eukaryota</taxon>
        <taxon>Metazoa</taxon>
        <taxon>Chordata</taxon>
        <taxon>Craniata</taxon>
        <taxon>Vertebrata</taxon>
        <taxon>Euteleostomi</taxon>
        <taxon>Coelacanthiformes</taxon>
        <taxon>Coelacanthidae</taxon>
        <taxon>Latimeria</taxon>
    </lineage>
</organism>
<keyword evidence="1" id="KW-0175">Coiled coil</keyword>
<feature type="domain" description="BZIP" evidence="3">
    <location>
        <begin position="59"/>
        <end position="122"/>
    </location>
</feature>
<dbReference type="EMBL" id="AFYH01090685">
    <property type="status" value="NOT_ANNOTATED_CDS"/>
    <property type="molecule type" value="Genomic_DNA"/>
</dbReference>
<reference evidence="4" key="3">
    <citation type="submission" date="2025-09" db="UniProtKB">
        <authorList>
            <consortium name="Ensembl"/>
        </authorList>
    </citation>
    <scope>IDENTIFICATION</scope>
</reference>
<dbReference type="Proteomes" id="UP000008672">
    <property type="component" value="Unassembled WGS sequence"/>
</dbReference>
<dbReference type="FunCoup" id="H3B1I1">
    <property type="interactions" value="1775"/>
</dbReference>
<feature type="region of interest" description="Disordered" evidence="2">
    <location>
        <begin position="224"/>
        <end position="268"/>
    </location>
</feature>
<dbReference type="PROSITE" id="PS00036">
    <property type="entry name" value="BZIP_BASIC"/>
    <property type="match status" value="1"/>
</dbReference>
<dbReference type="eggNOG" id="KOG1414">
    <property type="taxonomic scope" value="Eukaryota"/>
</dbReference>
<dbReference type="OMA" id="LEPADSC"/>
<dbReference type="FunFam" id="1.20.5.170:FF:000006">
    <property type="entry name" value="fos-related antigen 2 isoform X1"/>
    <property type="match status" value="1"/>
</dbReference>
<dbReference type="EMBL" id="AFYH01090686">
    <property type="status" value="NOT_ANNOTATED_CDS"/>
    <property type="molecule type" value="Genomic_DNA"/>
</dbReference>
<dbReference type="CDD" id="cd14721">
    <property type="entry name" value="bZIP_Fos"/>
    <property type="match status" value="1"/>
</dbReference>
<proteinExistence type="predicted"/>
<dbReference type="EMBL" id="AFYH01090688">
    <property type="status" value="NOT_ANNOTATED_CDS"/>
    <property type="molecule type" value="Genomic_DNA"/>
</dbReference>
<dbReference type="GO" id="GO:0005634">
    <property type="term" value="C:nucleus"/>
    <property type="evidence" value="ECO:0007669"/>
    <property type="project" value="TreeGrafter"/>
</dbReference>
<dbReference type="Ensembl" id="ENSLACT00000015862.1">
    <property type="protein sequence ID" value="ENSLACP00000015752.1"/>
    <property type="gene ID" value="ENSLACG00000013874.1"/>
</dbReference>
<dbReference type="SUPFAM" id="SSF57959">
    <property type="entry name" value="Leucine zipper domain"/>
    <property type="match status" value="1"/>
</dbReference>
<gene>
    <name evidence="4" type="primary">FOSL1</name>
</gene>
<feature type="coiled-coil region" evidence="1">
    <location>
        <begin position="57"/>
        <end position="118"/>
    </location>
</feature>
<dbReference type="InterPro" id="IPR004827">
    <property type="entry name" value="bZIP"/>
</dbReference>
<accession>H3B1I1</accession>
<dbReference type="EMBL" id="AFYH01090684">
    <property type="status" value="NOT_ANNOTATED_CDS"/>
    <property type="molecule type" value="Genomic_DNA"/>
</dbReference>
<evidence type="ECO:0000259" key="3">
    <source>
        <dbReference type="PROSITE" id="PS50217"/>
    </source>
</evidence>
<dbReference type="InterPro" id="IPR000837">
    <property type="entry name" value="AP-1"/>
</dbReference>
<dbReference type="SMART" id="SM00338">
    <property type="entry name" value="BRLZ"/>
    <property type="match status" value="1"/>
</dbReference>
<dbReference type="EMBL" id="AFYH01090687">
    <property type="status" value="NOT_ANNOTATED_CDS"/>
    <property type="molecule type" value="Genomic_DNA"/>
</dbReference>